<protein>
    <submittedName>
        <fullName evidence="1">Uncharacterized protein</fullName>
    </submittedName>
</protein>
<keyword evidence="2" id="KW-1185">Reference proteome</keyword>
<sequence length="129" mass="13845">MGGYIRPSPSLPLLVSSVFSIASGKGPRDHVTCIQSPALCMTIAVACKFDPSLQSNEDHQSKNEAYTHSSVRNIIADPLSPTSILSEHHLVIQECLVRGLQGHPFKTWTKESKSDGYILAKTVAAAGCP</sequence>
<dbReference type="VEuPathDB" id="FungiDB:BO78DRAFT_152934"/>
<proteinExistence type="predicted"/>
<dbReference type="AlphaFoldDB" id="A0A319E5D2"/>
<evidence type="ECO:0000313" key="1">
    <source>
        <dbReference type="EMBL" id="PYI05252.1"/>
    </source>
</evidence>
<accession>A0A319E5D2</accession>
<reference evidence="1 2" key="1">
    <citation type="submission" date="2018-02" db="EMBL/GenBank/DDBJ databases">
        <title>The genomes of Aspergillus section Nigri reveals drivers in fungal speciation.</title>
        <authorList>
            <consortium name="DOE Joint Genome Institute"/>
            <person name="Vesth T.C."/>
            <person name="Nybo J."/>
            <person name="Theobald S."/>
            <person name="Brandl J."/>
            <person name="Frisvad J.C."/>
            <person name="Nielsen K.F."/>
            <person name="Lyhne E.K."/>
            <person name="Kogle M.E."/>
            <person name="Kuo A."/>
            <person name="Riley R."/>
            <person name="Clum A."/>
            <person name="Nolan M."/>
            <person name="Lipzen A."/>
            <person name="Salamov A."/>
            <person name="Henrissat B."/>
            <person name="Wiebenga A."/>
            <person name="De vries R.P."/>
            <person name="Grigoriev I.V."/>
            <person name="Mortensen U.H."/>
            <person name="Andersen M.R."/>
            <person name="Baker S.E."/>
        </authorList>
    </citation>
    <scope>NUCLEOTIDE SEQUENCE [LARGE SCALE GENOMIC DNA]</scope>
    <source>
        <strain evidence="1 2">CBS 121057</strain>
    </source>
</reference>
<dbReference type="Proteomes" id="UP000248423">
    <property type="component" value="Unassembled WGS sequence"/>
</dbReference>
<dbReference type="EMBL" id="KZ826360">
    <property type="protein sequence ID" value="PYI05252.1"/>
    <property type="molecule type" value="Genomic_DNA"/>
</dbReference>
<organism evidence="1 2">
    <name type="scientific">Aspergillus sclerotiicarbonarius (strain CBS 121057 / IBT 28362)</name>
    <dbReference type="NCBI Taxonomy" id="1448318"/>
    <lineage>
        <taxon>Eukaryota</taxon>
        <taxon>Fungi</taxon>
        <taxon>Dikarya</taxon>
        <taxon>Ascomycota</taxon>
        <taxon>Pezizomycotina</taxon>
        <taxon>Eurotiomycetes</taxon>
        <taxon>Eurotiomycetidae</taxon>
        <taxon>Eurotiales</taxon>
        <taxon>Aspergillaceae</taxon>
        <taxon>Aspergillus</taxon>
        <taxon>Aspergillus subgen. Circumdati</taxon>
    </lineage>
</organism>
<gene>
    <name evidence="1" type="ORF">BO78DRAFT_152934</name>
</gene>
<name>A0A319E5D2_ASPSB</name>
<evidence type="ECO:0000313" key="2">
    <source>
        <dbReference type="Proteomes" id="UP000248423"/>
    </source>
</evidence>